<feature type="transmembrane region" description="Helical" evidence="1">
    <location>
        <begin position="140"/>
        <end position="164"/>
    </location>
</feature>
<comment type="caution">
    <text evidence="2">The sequence shown here is derived from an EMBL/GenBank/DDBJ whole genome shotgun (WGS) entry which is preliminary data.</text>
</comment>
<feature type="transmembrane region" description="Helical" evidence="1">
    <location>
        <begin position="46"/>
        <end position="73"/>
    </location>
</feature>
<accession>A0A370SK21</accession>
<evidence type="ECO:0000313" key="2">
    <source>
        <dbReference type="EMBL" id="RDL20104.1"/>
    </source>
</evidence>
<dbReference type="AlphaFoldDB" id="A0A370SK21"/>
<keyword evidence="1" id="KW-0812">Transmembrane</keyword>
<gene>
    <name evidence="2" type="ORF">DEU51_107253</name>
</gene>
<evidence type="ECO:0000256" key="1">
    <source>
        <dbReference type="SAM" id="Phobius"/>
    </source>
</evidence>
<name>A0A370SK21_PSEJE</name>
<dbReference type="EMBL" id="QRAV01000007">
    <property type="protein sequence ID" value="RDL20104.1"/>
    <property type="molecule type" value="Genomic_DNA"/>
</dbReference>
<keyword evidence="1" id="KW-1133">Transmembrane helix</keyword>
<dbReference type="Proteomes" id="UP000255365">
    <property type="component" value="Unassembled WGS sequence"/>
</dbReference>
<keyword evidence="1" id="KW-0472">Membrane</keyword>
<feature type="transmembrane region" description="Helical" evidence="1">
    <location>
        <begin position="21"/>
        <end position="40"/>
    </location>
</feature>
<sequence>MSRSDPIRVNYYNALECAENIANVLFYFGAVISIASIFVTKERLPGLYGVIMVAFAVTVLSIFIVGVSVRLYFFPRAEDNRRREFFGKAYNVSLIHEKTDGYYNNDQVEPVRRIAAQVLENSWFSKSIALRILRLERAKVVIYFMAWFVCVYWRSADFGLILAVSQAVFSEQVIAKYIRLEWLRSRCEDTYDRTRNLFNSCASDASFNAMAMELCSFYETSKSNAAITFPSSTFMKMNHSLSEEWGRIRIDLNI</sequence>
<evidence type="ECO:0000313" key="3">
    <source>
        <dbReference type="Proteomes" id="UP000255365"/>
    </source>
</evidence>
<organism evidence="2 3">
    <name type="scientific">Pseudomonas jessenii</name>
    <dbReference type="NCBI Taxonomy" id="77298"/>
    <lineage>
        <taxon>Bacteria</taxon>
        <taxon>Pseudomonadati</taxon>
        <taxon>Pseudomonadota</taxon>
        <taxon>Gammaproteobacteria</taxon>
        <taxon>Pseudomonadales</taxon>
        <taxon>Pseudomonadaceae</taxon>
        <taxon>Pseudomonas</taxon>
    </lineage>
</organism>
<dbReference type="RefSeq" id="WP_115147043.1">
    <property type="nucleotide sequence ID" value="NZ_QRAV01000007.1"/>
</dbReference>
<proteinExistence type="predicted"/>
<reference evidence="2 3" key="1">
    <citation type="submission" date="2018-07" db="EMBL/GenBank/DDBJ databases">
        <title>Genome sequencing of rice bacterial endophytes.</title>
        <authorList>
            <person name="Venturi V."/>
        </authorList>
    </citation>
    <scope>NUCLEOTIDE SEQUENCE [LARGE SCALE GENOMIC DNA]</scope>
    <source>
        <strain evidence="2 3">E2333</strain>
    </source>
</reference>
<protein>
    <submittedName>
        <fullName evidence="2">Uncharacterized protein</fullName>
    </submittedName>
</protein>